<feature type="compositionally biased region" description="Low complexity" evidence="1">
    <location>
        <begin position="37"/>
        <end position="52"/>
    </location>
</feature>
<feature type="non-terminal residue" evidence="2">
    <location>
        <position position="83"/>
    </location>
</feature>
<name>M1KG07_POSOC</name>
<feature type="region of interest" description="Disordered" evidence="1">
    <location>
        <begin position="1"/>
        <end position="52"/>
    </location>
</feature>
<gene>
    <name evidence="2" type="primary">PSBS</name>
</gene>
<accession>M1KG07</accession>
<protein>
    <submittedName>
        <fullName evidence="2">Chloroplast photosystem II 22 kDa protein</fullName>
    </submittedName>
</protein>
<dbReference type="EMBL" id="JX971048">
    <property type="protein sequence ID" value="AGE93845.1"/>
    <property type="molecule type" value="Genomic_DNA"/>
</dbReference>
<proteinExistence type="predicted"/>
<evidence type="ECO:0000256" key="1">
    <source>
        <dbReference type="SAM" id="MobiDB-lite"/>
    </source>
</evidence>
<reference evidence="2" key="1">
    <citation type="submission" date="2012-10" db="EMBL/GenBank/DDBJ databases">
        <title>Development of 51 novel EST-linked microsatellites in the Mediterranean seagrass Posidonia oceanica.</title>
        <authorList>
            <person name="D'Esposito D."/>
            <person name="Orsini L."/>
            <person name="Procaccini G."/>
        </authorList>
    </citation>
    <scope>NUCLEOTIDE SEQUENCE</scope>
    <source>
        <tissue evidence="2">Leaf</tissue>
    </source>
</reference>
<evidence type="ECO:0000313" key="2">
    <source>
        <dbReference type="EMBL" id="AGE93845.1"/>
    </source>
</evidence>
<dbReference type="AlphaFoldDB" id="M1KG07"/>
<organism evidence="2">
    <name type="scientific">Posidonia oceanica</name>
    <name type="common">Mediterranean tapeweed</name>
    <dbReference type="NCBI Taxonomy" id="55489"/>
    <lineage>
        <taxon>Eukaryota</taxon>
        <taxon>Viridiplantae</taxon>
        <taxon>Streptophyta</taxon>
        <taxon>Embryophyta</taxon>
        <taxon>Tracheophyta</taxon>
        <taxon>Spermatophyta</taxon>
        <taxon>Magnoliopsida</taxon>
        <taxon>Liliopsida</taxon>
        <taxon>Posidoniaceae</taxon>
        <taxon>Posidonia</taxon>
    </lineage>
</organism>
<feature type="region of interest" description="Disordered" evidence="1">
    <location>
        <begin position="64"/>
        <end position="83"/>
    </location>
</feature>
<sequence>MAQSSMLMSSVAGRLAEAKKEPLLRPTPTPFSRLLFSPSTQPSSSSSSSSSSYTFLMSPVALFKSKPKSKPKSAPKIQKEKSK</sequence>